<keyword evidence="1" id="KW-0560">Oxidoreductase</keyword>
<dbReference type="Gene3D" id="3.20.20.100">
    <property type="entry name" value="NADP-dependent oxidoreductase domain"/>
    <property type="match status" value="1"/>
</dbReference>
<dbReference type="PANTHER" id="PTHR43364:SF4">
    <property type="entry name" value="NAD(P)-LINKED OXIDOREDUCTASE SUPERFAMILY PROTEIN"/>
    <property type="match status" value="1"/>
</dbReference>
<comment type="caution">
    <text evidence="4">The sequence shown here is derived from an EMBL/GenBank/DDBJ whole genome shotgun (WGS) entry which is preliminary data.</text>
</comment>
<protein>
    <submittedName>
        <fullName evidence="4">Putative aldo/keto reductase</fullName>
    </submittedName>
</protein>
<dbReference type="Proteomes" id="UP000246702">
    <property type="component" value="Unassembled WGS sequence"/>
</dbReference>
<evidence type="ECO:0000256" key="2">
    <source>
        <dbReference type="ARBA" id="ARBA00038157"/>
    </source>
</evidence>
<evidence type="ECO:0000313" key="5">
    <source>
        <dbReference type="Proteomes" id="UP000246702"/>
    </source>
</evidence>
<proteinExistence type="inferred from homology"/>
<dbReference type="RefSeq" id="XP_025469414.1">
    <property type="nucleotide sequence ID" value="XM_025607233.1"/>
</dbReference>
<dbReference type="CDD" id="cd19075">
    <property type="entry name" value="AKR_AKR7A1-5"/>
    <property type="match status" value="1"/>
</dbReference>
<dbReference type="STRING" id="1450535.A0A317WZ85"/>
<evidence type="ECO:0000313" key="4">
    <source>
        <dbReference type="EMBL" id="PWY91686.1"/>
    </source>
</evidence>
<dbReference type="InterPro" id="IPR036812">
    <property type="entry name" value="NAD(P)_OxRdtase_dom_sf"/>
</dbReference>
<feature type="domain" description="NADP-dependent oxidoreductase" evidence="3">
    <location>
        <begin position="8"/>
        <end position="311"/>
    </location>
</feature>
<keyword evidence="5" id="KW-1185">Reference proteome</keyword>
<dbReference type="AlphaFoldDB" id="A0A317WZ85"/>
<reference evidence="4 5" key="1">
    <citation type="submission" date="2016-12" db="EMBL/GenBank/DDBJ databases">
        <title>The genomes of Aspergillus section Nigri reveals drivers in fungal speciation.</title>
        <authorList>
            <consortium name="DOE Joint Genome Institute"/>
            <person name="Vesth T.C."/>
            <person name="Nybo J."/>
            <person name="Theobald S."/>
            <person name="Brandl J."/>
            <person name="Frisvad J.C."/>
            <person name="Nielsen K.F."/>
            <person name="Lyhne E.K."/>
            <person name="Kogle M.E."/>
            <person name="Kuo A."/>
            <person name="Riley R."/>
            <person name="Clum A."/>
            <person name="Nolan M."/>
            <person name="Lipzen A."/>
            <person name="Salamov A."/>
            <person name="Henrissat B."/>
            <person name="Wiebenga A."/>
            <person name="De Vries R.P."/>
            <person name="Grigoriev I.V."/>
            <person name="Mortensen U.H."/>
            <person name="Andersen M.R."/>
            <person name="Baker S.E."/>
        </authorList>
    </citation>
    <scope>NUCLEOTIDE SEQUENCE [LARGE SCALE GENOMIC DNA]</scope>
    <source>
        <strain evidence="4 5">CBS 115572</strain>
    </source>
</reference>
<dbReference type="SUPFAM" id="SSF51430">
    <property type="entry name" value="NAD(P)-linked oxidoreductase"/>
    <property type="match status" value="1"/>
</dbReference>
<dbReference type="InterPro" id="IPR050523">
    <property type="entry name" value="AKR_Detox_Biosynth"/>
</dbReference>
<dbReference type="Pfam" id="PF00248">
    <property type="entry name" value="Aldo_ket_red"/>
    <property type="match status" value="1"/>
</dbReference>
<dbReference type="EMBL" id="MSFK01000008">
    <property type="protein sequence ID" value="PWY91686.1"/>
    <property type="molecule type" value="Genomic_DNA"/>
</dbReference>
<evidence type="ECO:0000259" key="3">
    <source>
        <dbReference type="Pfam" id="PF00248"/>
    </source>
</evidence>
<dbReference type="OrthoDB" id="48988at2759"/>
<name>A0A317WZ85_9EURO</name>
<sequence length="315" mass="34451">MVSSHPQLIFGGGNIGQDWTTRESVEELLQTLKSLGISRLDTAPRYPTGRIGGSERLLGETGAAAQDFAIDTKILVLNRDASGTLEPPAVAESLQASYDRLHFPQDKKVHVLYCHAADPTTPLEEQAAGIDAQYRKGLFDQLGVSNFPLEVLAEYLDICEQKGYVKPTVCQNPYNLVSREAEQLIPSLRKHGVVFNAYSPLAMGFLSGKLTAGDVQGTRFGEGNTMGAHGRLLYDKQEMHNAIHFLTKTLEPYNISKPEAALRWLSYHSLLGPEDGIILGASKIPQLEQNVQAIKNGPLPDEVVSAIDSLWKTLS</sequence>
<evidence type="ECO:0000256" key="1">
    <source>
        <dbReference type="ARBA" id="ARBA00023002"/>
    </source>
</evidence>
<comment type="similarity">
    <text evidence="2">Belongs to the aldo/keto reductase family. Aldo/keto reductase 2 subfamily.</text>
</comment>
<dbReference type="GO" id="GO:0016491">
    <property type="term" value="F:oxidoreductase activity"/>
    <property type="evidence" value="ECO:0007669"/>
    <property type="project" value="UniProtKB-KW"/>
</dbReference>
<dbReference type="GeneID" id="37109376"/>
<organism evidence="4 5">
    <name type="scientific">Aspergillus sclerotioniger CBS 115572</name>
    <dbReference type="NCBI Taxonomy" id="1450535"/>
    <lineage>
        <taxon>Eukaryota</taxon>
        <taxon>Fungi</taxon>
        <taxon>Dikarya</taxon>
        <taxon>Ascomycota</taxon>
        <taxon>Pezizomycotina</taxon>
        <taxon>Eurotiomycetes</taxon>
        <taxon>Eurotiomycetidae</taxon>
        <taxon>Eurotiales</taxon>
        <taxon>Aspergillaceae</taxon>
        <taxon>Aspergillus</taxon>
        <taxon>Aspergillus subgen. Circumdati</taxon>
    </lineage>
</organism>
<dbReference type="InterPro" id="IPR023210">
    <property type="entry name" value="NADP_OxRdtase_dom"/>
</dbReference>
<accession>A0A317WZ85</accession>
<gene>
    <name evidence="4" type="ORF">BO94DRAFT_377401</name>
</gene>
<dbReference type="PANTHER" id="PTHR43364">
    <property type="entry name" value="NADH-SPECIFIC METHYLGLYOXAL REDUCTASE-RELATED"/>
    <property type="match status" value="1"/>
</dbReference>